<dbReference type="Proteomes" id="UP000772434">
    <property type="component" value="Unassembled WGS sequence"/>
</dbReference>
<dbReference type="AlphaFoldDB" id="A0A9P5Q0W9"/>
<gene>
    <name evidence="2" type="ORF">BDP27DRAFT_1417880</name>
</gene>
<accession>A0A9P5Q0W9</accession>
<evidence type="ECO:0000256" key="1">
    <source>
        <dbReference type="SAM" id="MobiDB-lite"/>
    </source>
</evidence>
<feature type="region of interest" description="Disordered" evidence="1">
    <location>
        <begin position="13"/>
        <end position="51"/>
    </location>
</feature>
<evidence type="ECO:0000313" key="2">
    <source>
        <dbReference type="EMBL" id="KAF9072819.1"/>
    </source>
</evidence>
<name>A0A9P5Q0W9_9AGAR</name>
<evidence type="ECO:0000313" key="3">
    <source>
        <dbReference type="Proteomes" id="UP000772434"/>
    </source>
</evidence>
<dbReference type="EMBL" id="JADNRY010000022">
    <property type="protein sequence ID" value="KAF9072819.1"/>
    <property type="molecule type" value="Genomic_DNA"/>
</dbReference>
<organism evidence="2 3">
    <name type="scientific">Rhodocollybia butyracea</name>
    <dbReference type="NCBI Taxonomy" id="206335"/>
    <lineage>
        <taxon>Eukaryota</taxon>
        <taxon>Fungi</taxon>
        <taxon>Dikarya</taxon>
        <taxon>Basidiomycota</taxon>
        <taxon>Agaricomycotina</taxon>
        <taxon>Agaricomycetes</taxon>
        <taxon>Agaricomycetidae</taxon>
        <taxon>Agaricales</taxon>
        <taxon>Marasmiineae</taxon>
        <taxon>Omphalotaceae</taxon>
        <taxon>Rhodocollybia</taxon>
    </lineage>
</organism>
<proteinExistence type="predicted"/>
<comment type="caution">
    <text evidence="2">The sequence shown here is derived from an EMBL/GenBank/DDBJ whole genome shotgun (WGS) entry which is preliminary data.</text>
</comment>
<protein>
    <submittedName>
        <fullName evidence="2">Uncharacterized protein</fullName>
    </submittedName>
</protein>
<sequence length="116" mass="12878">MTIRCIFSIDDFGNEEDIGAGKTSTLPIYHSKSRSSSEPPHRGPNRASTSITKENAMQITTSSTPRIVPAPQILENAVRFRVQIFTSDTSDTGLSPQQPLFLSSQLYSKYHSRLFS</sequence>
<reference evidence="2" key="1">
    <citation type="submission" date="2020-11" db="EMBL/GenBank/DDBJ databases">
        <authorList>
            <consortium name="DOE Joint Genome Institute"/>
            <person name="Ahrendt S."/>
            <person name="Riley R."/>
            <person name="Andreopoulos W."/>
            <person name="Labutti K."/>
            <person name="Pangilinan J."/>
            <person name="Ruiz-Duenas F.J."/>
            <person name="Barrasa J.M."/>
            <person name="Sanchez-Garcia M."/>
            <person name="Camarero S."/>
            <person name="Miyauchi S."/>
            <person name="Serrano A."/>
            <person name="Linde D."/>
            <person name="Babiker R."/>
            <person name="Drula E."/>
            <person name="Ayuso-Fernandez I."/>
            <person name="Pacheco R."/>
            <person name="Padilla G."/>
            <person name="Ferreira P."/>
            <person name="Barriuso J."/>
            <person name="Kellner H."/>
            <person name="Castanera R."/>
            <person name="Alfaro M."/>
            <person name="Ramirez L."/>
            <person name="Pisabarro A.G."/>
            <person name="Kuo A."/>
            <person name="Tritt A."/>
            <person name="Lipzen A."/>
            <person name="He G."/>
            <person name="Yan M."/>
            <person name="Ng V."/>
            <person name="Cullen D."/>
            <person name="Martin F."/>
            <person name="Rosso M.-N."/>
            <person name="Henrissat B."/>
            <person name="Hibbett D."/>
            <person name="Martinez A.T."/>
            <person name="Grigoriev I.V."/>
        </authorList>
    </citation>
    <scope>NUCLEOTIDE SEQUENCE</scope>
    <source>
        <strain evidence="2">AH 40177</strain>
    </source>
</reference>
<keyword evidence="3" id="KW-1185">Reference proteome</keyword>